<dbReference type="EMBL" id="BLXT01000468">
    <property type="protein sequence ID" value="GFN77244.1"/>
    <property type="molecule type" value="Genomic_DNA"/>
</dbReference>
<comment type="caution">
    <text evidence="1">The sequence shown here is derived from an EMBL/GenBank/DDBJ whole genome shotgun (WGS) entry which is preliminary data.</text>
</comment>
<keyword evidence="2" id="KW-1185">Reference proteome</keyword>
<organism evidence="1 2">
    <name type="scientific">Plakobranchus ocellatus</name>
    <dbReference type="NCBI Taxonomy" id="259542"/>
    <lineage>
        <taxon>Eukaryota</taxon>
        <taxon>Metazoa</taxon>
        <taxon>Spiralia</taxon>
        <taxon>Lophotrochozoa</taxon>
        <taxon>Mollusca</taxon>
        <taxon>Gastropoda</taxon>
        <taxon>Heterobranchia</taxon>
        <taxon>Euthyneura</taxon>
        <taxon>Panpulmonata</taxon>
        <taxon>Sacoglossa</taxon>
        <taxon>Placobranchoidea</taxon>
        <taxon>Plakobranchidae</taxon>
        <taxon>Plakobranchus</taxon>
    </lineage>
</organism>
<evidence type="ECO:0000313" key="2">
    <source>
        <dbReference type="Proteomes" id="UP000735302"/>
    </source>
</evidence>
<protein>
    <submittedName>
        <fullName evidence="1">Uncharacterized protein</fullName>
    </submittedName>
</protein>
<proteinExistence type="predicted"/>
<reference evidence="1 2" key="1">
    <citation type="journal article" date="2021" name="Elife">
        <title>Chloroplast acquisition without the gene transfer in kleptoplastic sea slugs, Plakobranchus ocellatus.</title>
        <authorList>
            <person name="Maeda T."/>
            <person name="Takahashi S."/>
            <person name="Yoshida T."/>
            <person name="Shimamura S."/>
            <person name="Takaki Y."/>
            <person name="Nagai Y."/>
            <person name="Toyoda A."/>
            <person name="Suzuki Y."/>
            <person name="Arimoto A."/>
            <person name="Ishii H."/>
            <person name="Satoh N."/>
            <person name="Nishiyama T."/>
            <person name="Hasebe M."/>
            <person name="Maruyama T."/>
            <person name="Minagawa J."/>
            <person name="Obokata J."/>
            <person name="Shigenobu S."/>
        </authorList>
    </citation>
    <scope>NUCLEOTIDE SEQUENCE [LARGE SCALE GENOMIC DNA]</scope>
</reference>
<accession>A0AAV3Y3L2</accession>
<dbReference type="AlphaFoldDB" id="A0AAV3Y3L2"/>
<evidence type="ECO:0000313" key="1">
    <source>
        <dbReference type="EMBL" id="GFN77244.1"/>
    </source>
</evidence>
<name>A0AAV3Y3L2_9GAST</name>
<sequence>MYLKFPLSTPVGYEGRLAHEMDPTTSGSEHTHGDPSNWPHFVLAYPEEADHSENIYETISDNGKEALRISRDCESYECPLPSGESALLPDQLNTRNVQPTFSHGEERMPFYSCYCKHSQLSEGLKAKLLLCVADSVITKR</sequence>
<gene>
    <name evidence="1" type="ORF">PoB_000375000</name>
</gene>
<dbReference type="Proteomes" id="UP000735302">
    <property type="component" value="Unassembled WGS sequence"/>
</dbReference>